<accession>A0A0A1T2M4</accession>
<feature type="compositionally biased region" description="Acidic residues" evidence="1">
    <location>
        <begin position="557"/>
        <end position="580"/>
    </location>
</feature>
<dbReference type="AlphaFoldDB" id="A0A0A1T2M4"/>
<evidence type="ECO:0000313" key="2">
    <source>
        <dbReference type="EMBL" id="CEJ91441.1"/>
    </source>
</evidence>
<dbReference type="OrthoDB" id="40579at2759"/>
<dbReference type="Proteomes" id="UP000039046">
    <property type="component" value="Unassembled WGS sequence"/>
</dbReference>
<gene>
    <name evidence="2" type="ORF">VHEMI07151</name>
</gene>
<protein>
    <submittedName>
        <fullName evidence="2">Uncharacterized protein</fullName>
    </submittedName>
</protein>
<proteinExistence type="predicted"/>
<name>A0A0A1T2M4_9HYPO</name>
<evidence type="ECO:0000313" key="3">
    <source>
        <dbReference type="Proteomes" id="UP000039046"/>
    </source>
</evidence>
<evidence type="ECO:0000256" key="1">
    <source>
        <dbReference type="SAM" id="MobiDB-lite"/>
    </source>
</evidence>
<dbReference type="STRING" id="1531966.A0A0A1T2M4"/>
<keyword evidence="3" id="KW-1185">Reference proteome</keyword>
<dbReference type="HOGENOM" id="CLU_006526_1_0_1"/>
<organism evidence="2 3">
    <name type="scientific">[Torrubiella] hemipterigena</name>
    <dbReference type="NCBI Taxonomy" id="1531966"/>
    <lineage>
        <taxon>Eukaryota</taxon>
        <taxon>Fungi</taxon>
        <taxon>Dikarya</taxon>
        <taxon>Ascomycota</taxon>
        <taxon>Pezizomycotina</taxon>
        <taxon>Sordariomycetes</taxon>
        <taxon>Hypocreomycetidae</taxon>
        <taxon>Hypocreales</taxon>
        <taxon>Clavicipitaceae</taxon>
        <taxon>Clavicipitaceae incertae sedis</taxon>
        <taxon>'Torrubiella' clade</taxon>
    </lineage>
</organism>
<dbReference type="EMBL" id="CDHN01000003">
    <property type="protein sequence ID" value="CEJ91441.1"/>
    <property type="molecule type" value="Genomic_DNA"/>
</dbReference>
<reference evidence="2 3" key="1">
    <citation type="journal article" date="2015" name="Genome Announc.">
        <title>Draft Genome Sequence and Gene Annotation of the Entomopathogenic Fungus Verticillium hemipterigenum.</title>
        <authorList>
            <person name="Horn F."/>
            <person name="Habel A."/>
            <person name="Scharf D.H."/>
            <person name="Dworschak J."/>
            <person name="Brakhage A.A."/>
            <person name="Guthke R."/>
            <person name="Hertweck C."/>
            <person name="Linde J."/>
        </authorList>
    </citation>
    <scope>NUCLEOTIDE SEQUENCE [LARGE SCALE GENOMIC DNA]</scope>
</reference>
<feature type="region of interest" description="Disordered" evidence="1">
    <location>
        <begin position="551"/>
        <end position="586"/>
    </location>
</feature>
<sequence length="586" mass="66969">MSTEVYCQLCGIPSNIGRLRTSLEPVEAGWSRDGTGAILNECAPDCTDCLTTTDNNKQIDVREFDEVLIIDDDATEEEDYTPDDEDTLDDPIEYMSEDELDRYLDDDNMTDQDSHPTGSQEVYKEFLSGLTATDNNIVPFPGHSNRADVATDEHIAGGRCRVTQGYNGNNISAQEMRGTCTMQFLVPKTADWKSEDDDEDFEKDPSFPYHLSGLSDFVSLAGTQHGGGFPARHDVKDGHATNLLTTETHTSQHMIPFHPTCLEIYKRACLKRLGKVDMLGLVNWYRLEATKTHFLDNFPRTPEVENAREERWKHVSGDEWLAANPCFIPGLSSATERASSDSNDLEFAPLDSVNETDEFGKLSQEMRVEILRALDPNDTQSWHRSLQSFGKIHESYFREVILVDMPWLWEAWTDASYSSWATQSERELRSKWDRPETQDQAQRELLILRLEGKSNLSIYEQVWLEQLLHDETEFNARQNIARQIKLPALVNMKVNWREIYIELRKIESVDNGLRNRKRVWDDCNYILDRVAYHTASGRIVPDKVVDGGFLETGTPDYSDDEEFGDEDVEEDSEDDFDVTGDLEMGF</sequence>